<keyword evidence="1" id="KW-0812">Transmembrane</keyword>
<sequence>MDTLMPYTPLGTYLGMTPLPGFDFPWLVATLLSYLFLAQFVKTRFIRKHGN</sequence>
<organism evidence="2 3">
    <name type="scientific">Hydrogenibacillus schlegelii</name>
    <name type="common">Bacillus schlegelii</name>
    <dbReference type="NCBI Taxonomy" id="1484"/>
    <lineage>
        <taxon>Bacteria</taxon>
        <taxon>Bacillati</taxon>
        <taxon>Bacillota</taxon>
        <taxon>Bacilli</taxon>
        <taxon>Bacillales</taxon>
        <taxon>Bacillales Family X. Incertae Sedis</taxon>
        <taxon>Hydrogenibacillus</taxon>
    </lineage>
</organism>
<comment type="caution">
    <text evidence="2">The sequence shown here is derived from an EMBL/GenBank/DDBJ whole genome shotgun (WGS) entry which is preliminary data.</text>
</comment>
<keyword evidence="1" id="KW-0472">Membrane</keyword>
<proteinExistence type="predicted"/>
<protein>
    <submittedName>
        <fullName evidence="2">Uncharacterized protein</fullName>
    </submittedName>
</protein>
<dbReference type="InterPro" id="IPR023298">
    <property type="entry name" value="ATPase_P-typ_TM_dom_sf"/>
</dbReference>
<accession>A0A947D1E9</accession>
<reference evidence="2" key="1">
    <citation type="journal article" date="2021" name="Microbiology">
        <title>Metagenomic Analysis of the Microbial Community in the Underground Coal Fire Area (Kemerovo Region, Russia) Revealed Predominance of Thermophilic Members of the Phyla Deinococcus-thermus, Aquificae, and Firmicutes.</title>
        <authorList>
            <person name="Kadnikov V."/>
            <person name="Mardanov A.V."/>
            <person name="Beletsky A.V."/>
            <person name="Karnachuk O.V."/>
            <person name="Ravin N.V."/>
        </authorList>
    </citation>
    <scope>NUCLEOTIDE SEQUENCE</scope>
    <source>
        <strain evidence="2">RBS10-49</strain>
    </source>
</reference>
<evidence type="ECO:0000313" key="3">
    <source>
        <dbReference type="Proteomes" id="UP000748108"/>
    </source>
</evidence>
<dbReference type="SUPFAM" id="SSF81665">
    <property type="entry name" value="Calcium ATPase, transmembrane domain M"/>
    <property type="match status" value="1"/>
</dbReference>
<name>A0A947D1E9_HYDSH</name>
<feature type="transmembrane region" description="Helical" evidence="1">
    <location>
        <begin position="24"/>
        <end position="41"/>
    </location>
</feature>
<dbReference type="EMBL" id="JAHHQF010000052">
    <property type="protein sequence ID" value="MBT9282301.1"/>
    <property type="molecule type" value="Genomic_DNA"/>
</dbReference>
<gene>
    <name evidence="2" type="ORF">KM312_06540</name>
</gene>
<keyword evidence="1" id="KW-1133">Transmembrane helix</keyword>
<dbReference type="AlphaFoldDB" id="A0A947D1E9"/>
<dbReference type="Proteomes" id="UP000748108">
    <property type="component" value="Unassembled WGS sequence"/>
</dbReference>
<evidence type="ECO:0000256" key="1">
    <source>
        <dbReference type="SAM" id="Phobius"/>
    </source>
</evidence>
<evidence type="ECO:0000313" key="2">
    <source>
        <dbReference type="EMBL" id="MBT9282301.1"/>
    </source>
</evidence>